<dbReference type="GO" id="GO:1990169">
    <property type="term" value="P:stress response to copper ion"/>
    <property type="evidence" value="ECO:0007669"/>
    <property type="project" value="TreeGrafter"/>
</dbReference>
<dbReference type="GO" id="GO:0008270">
    <property type="term" value="F:zinc ion binding"/>
    <property type="evidence" value="ECO:0007669"/>
    <property type="project" value="TreeGrafter"/>
</dbReference>
<reference evidence="2 3" key="1">
    <citation type="submission" date="2019-12" db="EMBL/GenBank/DDBJ databases">
        <title>Sequence classification of anaerobic respiratory reductive dehalogenases: First we see many, then we see few.</title>
        <authorList>
            <person name="Molenda O."/>
            <person name="Puentes Jacome L.A."/>
            <person name="Cao X."/>
            <person name="Nesbo C.L."/>
            <person name="Tang S."/>
            <person name="Morson N."/>
            <person name="Patron J."/>
            <person name="Lomheim L."/>
            <person name="Wishart D.S."/>
            <person name="Edwards E.A."/>
        </authorList>
    </citation>
    <scope>NUCLEOTIDE SEQUENCE [LARGE SCALE GENOMIC DNA]</scope>
    <source>
        <strain evidence="2 3">12DCA</strain>
    </source>
</reference>
<organism evidence="2 3">
    <name type="scientific">Dehalobacter restrictus</name>
    <dbReference type="NCBI Taxonomy" id="55583"/>
    <lineage>
        <taxon>Bacteria</taxon>
        <taxon>Bacillati</taxon>
        <taxon>Bacillota</taxon>
        <taxon>Clostridia</taxon>
        <taxon>Eubacteriales</taxon>
        <taxon>Desulfitobacteriaceae</taxon>
        <taxon>Dehalobacter</taxon>
    </lineage>
</organism>
<keyword evidence="2" id="KW-0067">ATP-binding</keyword>
<dbReference type="Proteomes" id="UP000430508">
    <property type="component" value="Chromosome"/>
</dbReference>
<dbReference type="GO" id="GO:0046870">
    <property type="term" value="F:cadmium ion binding"/>
    <property type="evidence" value="ECO:0007669"/>
    <property type="project" value="TreeGrafter"/>
</dbReference>
<dbReference type="RefSeq" id="WP_019225185.1">
    <property type="nucleotide sequence ID" value="NZ_CP046996.1"/>
</dbReference>
<keyword evidence="2" id="KW-0378">Hydrolase</keyword>
<sequence length="174" mass="19388">MLCQNCQQREAVVHLTKIINGQAAQLHLCQECAQKAPGTGFNLYPGMVSDFLQALFGVNPAGQYDQTIVDSQPGKCPGCGRTFSQIQQAGKMGCSKCYDEFEPQMEMLLRRIHGRGMHVGKVPVRRGASFRNKQEIVKSKEQLLELVKAEKFEEAAILRDRIKEMENTVGGESK</sequence>
<dbReference type="AlphaFoldDB" id="A0A857DFX6"/>
<name>A0A857DFX6_9FIRM</name>
<dbReference type="Pfam" id="PF02151">
    <property type="entry name" value="UVR"/>
    <property type="match status" value="1"/>
</dbReference>
<dbReference type="GO" id="GO:1990170">
    <property type="term" value="P:stress response to cadmium ion"/>
    <property type="evidence" value="ECO:0007669"/>
    <property type="project" value="TreeGrafter"/>
</dbReference>
<dbReference type="PROSITE" id="PS50151">
    <property type="entry name" value="UVR"/>
    <property type="match status" value="1"/>
</dbReference>
<feature type="domain" description="UVR" evidence="1">
    <location>
        <begin position="133"/>
        <end position="168"/>
    </location>
</feature>
<dbReference type="GO" id="GO:0050897">
    <property type="term" value="F:cobalt ion binding"/>
    <property type="evidence" value="ECO:0007669"/>
    <property type="project" value="TreeGrafter"/>
</dbReference>
<protein>
    <submittedName>
        <fullName evidence="2">DNA helicase UvrBC</fullName>
    </submittedName>
</protein>
<evidence type="ECO:0000259" key="1">
    <source>
        <dbReference type="PROSITE" id="PS50151"/>
    </source>
</evidence>
<keyword evidence="2" id="KW-0347">Helicase</keyword>
<dbReference type="PANTHER" id="PTHR38430">
    <property type="entry name" value="PROTEIN-ARGININE KINASE ACTIVATOR PROTEIN"/>
    <property type="match status" value="1"/>
</dbReference>
<gene>
    <name evidence="2" type="ORF">GQ588_02565</name>
</gene>
<evidence type="ECO:0000313" key="2">
    <source>
        <dbReference type="EMBL" id="QGZ99610.1"/>
    </source>
</evidence>
<keyword evidence="2" id="KW-0547">Nucleotide-binding</keyword>
<proteinExistence type="predicted"/>
<dbReference type="PIRSF" id="PIRSF015034">
    <property type="entry name" value="YacH"/>
    <property type="match status" value="1"/>
</dbReference>
<dbReference type="InterPro" id="IPR036876">
    <property type="entry name" value="UVR_dom_sf"/>
</dbReference>
<dbReference type="InterPro" id="IPR025542">
    <property type="entry name" value="YacH"/>
</dbReference>
<evidence type="ECO:0000313" key="3">
    <source>
        <dbReference type="Proteomes" id="UP000430508"/>
    </source>
</evidence>
<dbReference type="InterPro" id="IPR001943">
    <property type="entry name" value="UVR_dom"/>
</dbReference>
<dbReference type="GO" id="GO:0004386">
    <property type="term" value="F:helicase activity"/>
    <property type="evidence" value="ECO:0007669"/>
    <property type="project" value="UniProtKB-KW"/>
</dbReference>
<dbReference type="SUPFAM" id="SSF46600">
    <property type="entry name" value="C-terminal UvrC-binding domain of UvrB"/>
    <property type="match status" value="1"/>
</dbReference>
<dbReference type="EMBL" id="CP046996">
    <property type="protein sequence ID" value="QGZ99610.1"/>
    <property type="molecule type" value="Genomic_DNA"/>
</dbReference>
<dbReference type="GO" id="GO:0005507">
    <property type="term" value="F:copper ion binding"/>
    <property type="evidence" value="ECO:0007669"/>
    <property type="project" value="TreeGrafter"/>
</dbReference>
<accession>A0A857DFX6</accession>
<dbReference type="PANTHER" id="PTHR38430:SF1">
    <property type="entry name" value="PROTEIN-ARGININE KINASE ACTIVATOR PROTEIN"/>
    <property type="match status" value="1"/>
</dbReference>